<proteinExistence type="predicted"/>
<dbReference type="GO" id="GO:0030976">
    <property type="term" value="F:thiamine pyrophosphate binding"/>
    <property type="evidence" value="ECO:0007669"/>
    <property type="project" value="TreeGrafter"/>
</dbReference>
<dbReference type="GO" id="GO:0030288">
    <property type="term" value="C:outer membrane-bounded periplasmic space"/>
    <property type="evidence" value="ECO:0007669"/>
    <property type="project" value="TreeGrafter"/>
</dbReference>
<dbReference type="AlphaFoldDB" id="A0A8J3DXF2"/>
<feature type="signal peptide" evidence="2">
    <location>
        <begin position="1"/>
        <end position="25"/>
    </location>
</feature>
<keyword evidence="1 2" id="KW-0732">Signal</keyword>
<sequence>MELNRRQALGALAAAALLPTRAAFAQQRTLIVPTLGGVWEQFWRDKIAPEFTKLSGANVTLDVGNGRVFGANLRAAGPQKPPYSIVMTNEVFSEGLRKEGFFEQLDLSKLPNYNSTYQVARNTGGYGVVVCYSPVGIGYRTDMVQTPPKRWHDLWENPEFRNRIGLYNFANSAGKMELLLASRLFGKDQYDVDAGFKALADLGQVIQVDFNLSTALASGEIVVAPFDFAEIARLKKQGLPVDYVVPEEGVMAFDQTLNILANGPEKELSYQYANFLLSPEAQELLMRGFYVSPTNTAVKAPNELAYEVPISGDRMSEILQWDWAFVNEHQNELSERWASTVG</sequence>
<keyword evidence="4" id="KW-1185">Reference proteome</keyword>
<evidence type="ECO:0000256" key="1">
    <source>
        <dbReference type="ARBA" id="ARBA00022729"/>
    </source>
</evidence>
<dbReference type="CDD" id="cd13589">
    <property type="entry name" value="PBP2_polyamine_RpCGA009"/>
    <property type="match status" value="1"/>
</dbReference>
<organism evidence="3 4">
    <name type="scientific">Tianweitania populi</name>
    <dbReference type="NCBI Taxonomy" id="1607949"/>
    <lineage>
        <taxon>Bacteria</taxon>
        <taxon>Pseudomonadati</taxon>
        <taxon>Pseudomonadota</taxon>
        <taxon>Alphaproteobacteria</taxon>
        <taxon>Hyphomicrobiales</taxon>
        <taxon>Phyllobacteriaceae</taxon>
        <taxon>Tianweitania</taxon>
    </lineage>
</organism>
<comment type="caution">
    <text evidence="3">The sequence shown here is derived from an EMBL/GenBank/DDBJ whole genome shotgun (WGS) entry which is preliminary data.</text>
</comment>
<evidence type="ECO:0000313" key="4">
    <source>
        <dbReference type="Proteomes" id="UP000630142"/>
    </source>
</evidence>
<dbReference type="GO" id="GO:0015888">
    <property type="term" value="P:thiamine transport"/>
    <property type="evidence" value="ECO:0007669"/>
    <property type="project" value="TreeGrafter"/>
</dbReference>
<evidence type="ECO:0000256" key="2">
    <source>
        <dbReference type="SAM" id="SignalP"/>
    </source>
</evidence>
<dbReference type="GO" id="GO:0030975">
    <property type="term" value="F:thiamine binding"/>
    <property type="evidence" value="ECO:0007669"/>
    <property type="project" value="TreeGrafter"/>
</dbReference>
<reference evidence="3" key="1">
    <citation type="journal article" date="2014" name="Int. J. Syst. Evol. Microbiol.">
        <title>Complete genome sequence of Corynebacterium casei LMG S-19264T (=DSM 44701T), isolated from a smear-ripened cheese.</title>
        <authorList>
            <consortium name="US DOE Joint Genome Institute (JGI-PGF)"/>
            <person name="Walter F."/>
            <person name="Albersmeier A."/>
            <person name="Kalinowski J."/>
            <person name="Ruckert C."/>
        </authorList>
    </citation>
    <scope>NUCLEOTIDE SEQUENCE</scope>
    <source>
        <strain evidence="3">KCTC 42249</strain>
    </source>
</reference>
<gene>
    <name evidence="3" type="ORF">GCM10016234_36820</name>
</gene>
<name>A0A8J3DXF2_9HYPH</name>
<dbReference type="PANTHER" id="PTHR30006:SF2">
    <property type="entry name" value="ABC TRANSPORTER SUBSTRATE-BINDING PROTEIN"/>
    <property type="match status" value="1"/>
</dbReference>
<feature type="chain" id="PRO_5035242058" evidence="2">
    <location>
        <begin position="26"/>
        <end position="342"/>
    </location>
</feature>
<protein>
    <submittedName>
        <fullName evidence="3">ABC transporter substrate-binding protein</fullName>
    </submittedName>
</protein>
<dbReference type="Pfam" id="PF13343">
    <property type="entry name" value="SBP_bac_6"/>
    <property type="match status" value="1"/>
</dbReference>
<dbReference type="EMBL" id="BMZQ01000004">
    <property type="protein sequence ID" value="GHD22404.1"/>
    <property type="molecule type" value="Genomic_DNA"/>
</dbReference>
<dbReference type="Gene3D" id="3.40.190.10">
    <property type="entry name" value="Periplasmic binding protein-like II"/>
    <property type="match status" value="2"/>
</dbReference>
<dbReference type="RefSeq" id="WP_189506821.1">
    <property type="nucleotide sequence ID" value="NZ_BMZQ01000004.1"/>
</dbReference>
<dbReference type="Proteomes" id="UP000630142">
    <property type="component" value="Unassembled WGS sequence"/>
</dbReference>
<accession>A0A8J3DXF2</accession>
<dbReference type="PANTHER" id="PTHR30006">
    <property type="entry name" value="THIAMINE-BINDING PERIPLASMIC PROTEIN-RELATED"/>
    <property type="match status" value="1"/>
</dbReference>
<evidence type="ECO:0000313" key="3">
    <source>
        <dbReference type="EMBL" id="GHD22404.1"/>
    </source>
</evidence>
<reference evidence="3" key="2">
    <citation type="submission" date="2020-09" db="EMBL/GenBank/DDBJ databases">
        <authorList>
            <person name="Sun Q."/>
            <person name="Kim S."/>
        </authorList>
    </citation>
    <scope>NUCLEOTIDE SEQUENCE</scope>
    <source>
        <strain evidence="3">KCTC 42249</strain>
    </source>
</reference>
<dbReference type="SUPFAM" id="SSF53850">
    <property type="entry name" value="Periplasmic binding protein-like II"/>
    <property type="match status" value="1"/>
</dbReference>